<sequence>MASNSELISLFFSDLKNYNSNNFRIIEKADLSKEDARVFKSCSSVVTRYFIFRERHPEVSDQDMKILYYRLGIDQIARYFSEYPSACVEDLKPFQQQLICHVEREKRNKLEAIG</sequence>
<proteinExistence type="predicted"/>
<organism evidence="1">
    <name type="scientific">Siphoviridae sp. ctgN495</name>
    <dbReference type="NCBI Taxonomy" id="2825608"/>
    <lineage>
        <taxon>Viruses</taxon>
        <taxon>Duplodnaviria</taxon>
        <taxon>Heunggongvirae</taxon>
        <taxon>Uroviricota</taxon>
        <taxon>Caudoviricetes</taxon>
    </lineage>
</organism>
<dbReference type="EMBL" id="BK016063">
    <property type="protein sequence ID" value="DAF92233.1"/>
    <property type="molecule type" value="Genomic_DNA"/>
</dbReference>
<reference evidence="1" key="1">
    <citation type="journal article" date="2021" name="Proc. Natl. Acad. Sci. U.S.A.">
        <title>A Catalog of Tens of Thousands of Viruses from Human Metagenomes Reveals Hidden Associations with Chronic Diseases.</title>
        <authorList>
            <person name="Tisza M.J."/>
            <person name="Buck C.B."/>
        </authorList>
    </citation>
    <scope>NUCLEOTIDE SEQUENCE</scope>
    <source>
        <strain evidence="1">CtgN495</strain>
    </source>
</reference>
<name>A0A8S5UCN4_9CAUD</name>
<protein>
    <submittedName>
        <fullName evidence="1">Uncharacterized protein</fullName>
    </submittedName>
</protein>
<accession>A0A8S5UCN4</accession>
<evidence type="ECO:0000313" key="1">
    <source>
        <dbReference type="EMBL" id="DAF92233.1"/>
    </source>
</evidence>